<proteinExistence type="predicted"/>
<evidence type="ECO:0000313" key="2">
    <source>
        <dbReference type="EMBL" id="CAB4908019.1"/>
    </source>
</evidence>
<name>A0A6J7GWX8_9ZZZZ</name>
<feature type="transmembrane region" description="Helical" evidence="1">
    <location>
        <begin position="36"/>
        <end position="57"/>
    </location>
</feature>
<sequence length="139" mass="15300">MRFPHNNSAPYKSAPQKSVPRRIRHMLVEERGNVESFLVLVPLTLLFLGVLTLLLFLQIRISALGVAMTLAREVSLSTHYEESERAAHSKLQQVGVMEPINISFEKGVSVGLETVLVVIKGRTAVGIPLSLEVSVAVEQ</sequence>
<reference evidence="2" key="1">
    <citation type="submission" date="2020-05" db="EMBL/GenBank/DDBJ databases">
        <authorList>
            <person name="Chiriac C."/>
            <person name="Salcher M."/>
            <person name="Ghai R."/>
            <person name="Kavagutti S V."/>
        </authorList>
    </citation>
    <scope>NUCLEOTIDE SEQUENCE</scope>
</reference>
<keyword evidence="1" id="KW-0812">Transmembrane</keyword>
<gene>
    <name evidence="2" type="ORF">UFOPK3492_01315</name>
</gene>
<organism evidence="2">
    <name type="scientific">freshwater metagenome</name>
    <dbReference type="NCBI Taxonomy" id="449393"/>
    <lineage>
        <taxon>unclassified sequences</taxon>
        <taxon>metagenomes</taxon>
        <taxon>ecological metagenomes</taxon>
    </lineage>
</organism>
<keyword evidence="1" id="KW-0472">Membrane</keyword>
<accession>A0A6J7GWX8</accession>
<keyword evidence="1" id="KW-1133">Transmembrane helix</keyword>
<dbReference type="AlphaFoldDB" id="A0A6J7GWX8"/>
<protein>
    <submittedName>
        <fullName evidence="2">Unannotated protein</fullName>
    </submittedName>
</protein>
<dbReference type="EMBL" id="CAFBMD010000149">
    <property type="protein sequence ID" value="CAB4908019.1"/>
    <property type="molecule type" value="Genomic_DNA"/>
</dbReference>
<evidence type="ECO:0000256" key="1">
    <source>
        <dbReference type="SAM" id="Phobius"/>
    </source>
</evidence>